<organism evidence="1 2">
    <name type="scientific">Burkholderia multivorans</name>
    <dbReference type="NCBI Taxonomy" id="87883"/>
    <lineage>
        <taxon>Bacteria</taxon>
        <taxon>Pseudomonadati</taxon>
        <taxon>Pseudomonadota</taxon>
        <taxon>Betaproteobacteria</taxon>
        <taxon>Burkholderiales</taxon>
        <taxon>Burkholderiaceae</taxon>
        <taxon>Burkholderia</taxon>
        <taxon>Burkholderia cepacia complex</taxon>
    </lineage>
</organism>
<proteinExistence type="predicted"/>
<name>A0AAP2HIT5_9BURK</name>
<dbReference type="EMBL" id="JAHPMX010000004">
    <property type="protein sequence ID" value="MBU9356934.1"/>
    <property type="molecule type" value="Genomic_DNA"/>
</dbReference>
<dbReference type="AlphaFoldDB" id="A0AAP2HIT5"/>
<evidence type="ECO:0000313" key="1">
    <source>
        <dbReference type="EMBL" id="MBU9356934.1"/>
    </source>
</evidence>
<evidence type="ECO:0000313" key="2">
    <source>
        <dbReference type="Proteomes" id="UP001196915"/>
    </source>
</evidence>
<dbReference type="RefSeq" id="WP_125902772.1">
    <property type="nucleotide sequence ID" value="NZ_CADETI010000018.1"/>
</dbReference>
<gene>
    <name evidence="1" type="ORF">KTE52_11400</name>
</gene>
<sequence>MRAQLVCCAAQSIYLDIDAAMVGSMLDRLKNPGVALDKMFYVSPKPLSRLFSADYCGVRMFGGLTHGFTWGKR</sequence>
<reference evidence="1" key="1">
    <citation type="submission" date="2021-06" db="EMBL/GenBank/DDBJ databases">
        <title>A collection of bacterial strains from the Burkholderia cepacia Research Laboratory and Repository.</title>
        <authorList>
            <person name="Lipuma J."/>
            <person name="Spilker T."/>
        </authorList>
    </citation>
    <scope>NUCLEOTIDE SEQUENCE</scope>
    <source>
        <strain evidence="1">AU37435</strain>
    </source>
</reference>
<protein>
    <submittedName>
        <fullName evidence="1">Uncharacterized protein</fullName>
    </submittedName>
</protein>
<dbReference type="GeneID" id="89570240"/>
<accession>A0AAP2HIT5</accession>
<dbReference type="Proteomes" id="UP001196915">
    <property type="component" value="Unassembled WGS sequence"/>
</dbReference>
<comment type="caution">
    <text evidence="1">The sequence shown here is derived from an EMBL/GenBank/DDBJ whole genome shotgun (WGS) entry which is preliminary data.</text>
</comment>